<proteinExistence type="predicted"/>
<reference evidence="2" key="1">
    <citation type="journal article" date="2023" name="Front. Plant Sci.">
        <title>Chromosomal-level genome assembly of Melastoma candidum provides insights into trichome evolution.</title>
        <authorList>
            <person name="Zhong Y."/>
            <person name="Wu W."/>
            <person name="Sun C."/>
            <person name="Zou P."/>
            <person name="Liu Y."/>
            <person name="Dai S."/>
            <person name="Zhou R."/>
        </authorList>
    </citation>
    <scope>NUCLEOTIDE SEQUENCE [LARGE SCALE GENOMIC DNA]</scope>
</reference>
<organism evidence="1 2">
    <name type="scientific">Melastoma candidum</name>
    <dbReference type="NCBI Taxonomy" id="119954"/>
    <lineage>
        <taxon>Eukaryota</taxon>
        <taxon>Viridiplantae</taxon>
        <taxon>Streptophyta</taxon>
        <taxon>Embryophyta</taxon>
        <taxon>Tracheophyta</taxon>
        <taxon>Spermatophyta</taxon>
        <taxon>Magnoliopsida</taxon>
        <taxon>eudicotyledons</taxon>
        <taxon>Gunneridae</taxon>
        <taxon>Pentapetalae</taxon>
        <taxon>rosids</taxon>
        <taxon>malvids</taxon>
        <taxon>Myrtales</taxon>
        <taxon>Melastomataceae</taxon>
        <taxon>Melastomatoideae</taxon>
        <taxon>Melastomateae</taxon>
        <taxon>Melastoma</taxon>
    </lineage>
</organism>
<dbReference type="Proteomes" id="UP001057402">
    <property type="component" value="Chromosome 3"/>
</dbReference>
<sequence length="367" mass="40771">MGSDRFSSHHHSVSDGAVSFEDSPPDIQGSQRWTSPLQKFKDDEVAGSLLRGSRSVASPYSRPHKRFSVAKAAVRSPSFSSPSPLSEFATLRASRHSFRGRHFSGRRSYTSKAVYPMVFDNPVSDREVLGDPDAACIGRLTPEISPSYWLESRPKFRPGLSESQKIEASPEVEASLRREGFRWSSASSYDLVGYNGEQHSDSGDQFDVLNTILSPCDCSCQAQKCGICGKFLWQKSPWSSNRILRGNDMPIAGVLPCSHVFHADCLEHLTPKTQICEPPCPSCQQFVGQPPESSTIRESLQMALKSLGRNRGDMLTDALQARDDEGTSQNEHRSERKWGRVIAQWKIGGSLKSPFRRRSFKGTTVNL</sequence>
<name>A0ACB9RRV5_9MYRT</name>
<keyword evidence="2" id="KW-1185">Reference proteome</keyword>
<accession>A0ACB9RRV5</accession>
<gene>
    <name evidence="1" type="ORF">MLD38_007687</name>
</gene>
<evidence type="ECO:0000313" key="1">
    <source>
        <dbReference type="EMBL" id="KAI4381629.1"/>
    </source>
</evidence>
<evidence type="ECO:0000313" key="2">
    <source>
        <dbReference type="Proteomes" id="UP001057402"/>
    </source>
</evidence>
<protein>
    <submittedName>
        <fullName evidence="1">Uncharacterized protein</fullName>
    </submittedName>
</protein>
<comment type="caution">
    <text evidence="1">The sequence shown here is derived from an EMBL/GenBank/DDBJ whole genome shotgun (WGS) entry which is preliminary data.</text>
</comment>
<dbReference type="EMBL" id="CM042882">
    <property type="protein sequence ID" value="KAI4381629.1"/>
    <property type="molecule type" value="Genomic_DNA"/>
</dbReference>